<feature type="transmembrane region" description="Helical" evidence="1">
    <location>
        <begin position="77"/>
        <end position="98"/>
    </location>
</feature>
<feature type="transmembrane region" description="Helical" evidence="1">
    <location>
        <begin position="39"/>
        <end position="57"/>
    </location>
</feature>
<keyword evidence="1" id="KW-0472">Membrane</keyword>
<evidence type="ECO:0000313" key="3">
    <source>
        <dbReference type="Proteomes" id="UP000184114"/>
    </source>
</evidence>
<keyword evidence="1" id="KW-0812">Transmembrane</keyword>
<sequence length="233" mass="24658">MKGLPNLSALWETAISIIPLTVILAVIQIFILKKPLNNVRDFTIGFLLSVLGLHLFLKGTTMSLIPLGDSVGRNFVIINRKWIILAIGFIIGYAATLVEPGLKALALEVEELSAGAIPYKVLIHGVAIGFGGGMVIGLLKILLNFSYIKILIPLLLIIIVLSFFTPKPFDAIAFDAASATTGPVNIPINMALAVGLASVIEGVDPLMSGFGIVGLTSIGSMISVMILGILTRI</sequence>
<dbReference type="GeneID" id="90996297"/>
<dbReference type="InterPro" id="IPR011435">
    <property type="entry name" value="UmpAB"/>
</dbReference>
<feature type="transmembrane region" description="Helical" evidence="1">
    <location>
        <begin position="14"/>
        <end position="32"/>
    </location>
</feature>
<dbReference type="AlphaFoldDB" id="A0A1M4TUF0"/>
<dbReference type="STRING" id="1123404.SAMN02745784_00860"/>
<organism evidence="2 3">
    <name type="scientific">Tissierella praeacuta DSM 18095</name>
    <dbReference type="NCBI Taxonomy" id="1123404"/>
    <lineage>
        <taxon>Bacteria</taxon>
        <taxon>Bacillati</taxon>
        <taxon>Bacillota</taxon>
        <taxon>Tissierellia</taxon>
        <taxon>Tissierellales</taxon>
        <taxon>Tissierellaceae</taxon>
        <taxon>Tissierella</taxon>
    </lineage>
</organism>
<reference evidence="3" key="1">
    <citation type="submission" date="2016-11" db="EMBL/GenBank/DDBJ databases">
        <authorList>
            <person name="Varghese N."/>
            <person name="Submissions S."/>
        </authorList>
    </citation>
    <scope>NUCLEOTIDE SEQUENCE [LARGE SCALE GENOMIC DNA]</scope>
    <source>
        <strain evidence="3">DSM 18095</strain>
    </source>
</reference>
<keyword evidence="1" id="KW-1133">Transmembrane helix</keyword>
<evidence type="ECO:0000313" key="2">
    <source>
        <dbReference type="EMBL" id="SHE48082.1"/>
    </source>
</evidence>
<name>A0A1M4TUF0_9FIRM</name>
<protein>
    <recommendedName>
        <fullName evidence="4">DUF1538 domain-containing protein</fullName>
    </recommendedName>
</protein>
<dbReference type="RefSeq" id="WP_072973492.1">
    <property type="nucleotide sequence ID" value="NZ_FQTY01000002.1"/>
</dbReference>
<evidence type="ECO:0000256" key="1">
    <source>
        <dbReference type="SAM" id="Phobius"/>
    </source>
</evidence>
<evidence type="ECO:0008006" key="4">
    <source>
        <dbReference type="Google" id="ProtNLM"/>
    </source>
</evidence>
<dbReference type="EMBL" id="FQTY01000002">
    <property type="protein sequence ID" value="SHE48082.1"/>
    <property type="molecule type" value="Genomic_DNA"/>
</dbReference>
<accession>A0A1M4TUF0</accession>
<keyword evidence="3" id="KW-1185">Reference proteome</keyword>
<dbReference type="Proteomes" id="UP000184114">
    <property type="component" value="Unassembled WGS sequence"/>
</dbReference>
<feature type="transmembrane region" description="Helical" evidence="1">
    <location>
        <begin position="119"/>
        <end position="139"/>
    </location>
</feature>
<feature type="transmembrane region" description="Helical" evidence="1">
    <location>
        <begin position="145"/>
        <end position="164"/>
    </location>
</feature>
<feature type="transmembrane region" description="Helical" evidence="1">
    <location>
        <begin position="176"/>
        <end position="200"/>
    </location>
</feature>
<feature type="transmembrane region" description="Helical" evidence="1">
    <location>
        <begin position="206"/>
        <end position="230"/>
    </location>
</feature>
<proteinExistence type="predicted"/>
<gene>
    <name evidence="2" type="ORF">SAMN02745784_00860</name>
</gene>
<dbReference type="Pfam" id="PF07556">
    <property type="entry name" value="DUF1538"/>
    <property type="match status" value="1"/>
</dbReference>